<comment type="caution">
    <text evidence="2">The sequence shown here is derived from an EMBL/GenBank/DDBJ whole genome shotgun (WGS) entry which is preliminary data.</text>
</comment>
<dbReference type="RefSeq" id="WP_113657508.1">
    <property type="nucleotide sequence ID" value="NZ_KZ845663.1"/>
</dbReference>
<accession>A0A364K9E1</accession>
<reference evidence="2 3" key="2">
    <citation type="submission" date="2018-06" db="EMBL/GenBank/DDBJ databases">
        <authorList>
            <person name="Zhirakovskaya E."/>
        </authorList>
    </citation>
    <scope>NUCLEOTIDE SEQUENCE [LARGE SCALE GENOMIC DNA]</scope>
    <source>
        <strain evidence="2 3">FBKL4.011</strain>
    </source>
</reference>
<evidence type="ECO:0000256" key="1">
    <source>
        <dbReference type="SAM" id="Coils"/>
    </source>
</evidence>
<sequence>MEAKLKNIIEDWLVERCKKKDGSCNISRVWEVASELVVDPLDVMGLFEHICNHGYLPVSYHLQFYSVPKENSSELEYMMVVREEGISICKYPFAQFTSDQGCWESKGVFKFIEQLIKIRDSSSGMSQLPPLDEGEIIFNQAVSPKADPHVVPFQQINDVLYIEGSQSAKNTKENIKGVQKMQKLLAEVARKLDGTIGSVEKGIEQSALIIVNQGDSKSLMKLLLSIEEELKEIQENISEHLNTNG</sequence>
<evidence type="ECO:0000313" key="2">
    <source>
        <dbReference type="EMBL" id="RAL26904.1"/>
    </source>
</evidence>
<dbReference type="AlphaFoldDB" id="A0A364K9E1"/>
<organism evidence="2 3">
    <name type="scientific">Thermoflavimicrobium daqui</name>
    <dbReference type="NCBI Taxonomy" id="2137476"/>
    <lineage>
        <taxon>Bacteria</taxon>
        <taxon>Bacillati</taxon>
        <taxon>Bacillota</taxon>
        <taxon>Bacilli</taxon>
        <taxon>Bacillales</taxon>
        <taxon>Thermoactinomycetaceae</taxon>
        <taxon>Thermoflavimicrobium</taxon>
    </lineage>
</organism>
<feature type="coiled-coil region" evidence="1">
    <location>
        <begin position="216"/>
        <end position="243"/>
    </location>
</feature>
<evidence type="ECO:0000313" key="3">
    <source>
        <dbReference type="Proteomes" id="UP000251213"/>
    </source>
</evidence>
<reference evidence="2 3" key="1">
    <citation type="submission" date="2018-06" db="EMBL/GenBank/DDBJ databases">
        <title>Thermoflavimicrobium daqus sp. nov., a thermophilic microbe isolated from Moutai-flavour Daqu.</title>
        <authorList>
            <person name="Wang X."/>
            <person name="Zhou H."/>
        </authorList>
    </citation>
    <scope>NUCLEOTIDE SEQUENCE [LARGE SCALE GENOMIC DNA]</scope>
    <source>
        <strain evidence="2 3">FBKL4.011</strain>
    </source>
</reference>
<dbReference type="Proteomes" id="UP000251213">
    <property type="component" value="Unassembled WGS sequence"/>
</dbReference>
<proteinExistence type="predicted"/>
<dbReference type="OrthoDB" id="2996631at2"/>
<dbReference type="EMBL" id="QJKK01000001">
    <property type="protein sequence ID" value="RAL26904.1"/>
    <property type="molecule type" value="Genomic_DNA"/>
</dbReference>
<keyword evidence="1" id="KW-0175">Coiled coil</keyword>
<name>A0A364K9E1_9BACL</name>
<gene>
    <name evidence="2" type="ORF">DL897_02320</name>
</gene>
<keyword evidence="3" id="KW-1185">Reference proteome</keyword>
<protein>
    <submittedName>
        <fullName evidence="2">Uncharacterized protein</fullName>
    </submittedName>
</protein>